<organism evidence="12 13">
    <name type="scientific">Dawidia soli</name>
    <dbReference type="NCBI Taxonomy" id="2782352"/>
    <lineage>
        <taxon>Bacteria</taxon>
        <taxon>Pseudomonadati</taxon>
        <taxon>Bacteroidota</taxon>
        <taxon>Cytophagia</taxon>
        <taxon>Cytophagales</taxon>
        <taxon>Chryseotaleaceae</taxon>
        <taxon>Dawidia</taxon>
    </lineage>
</organism>
<keyword evidence="8" id="KW-0675">Receptor</keyword>
<proteinExistence type="predicted"/>
<dbReference type="Gene3D" id="2.60.120.200">
    <property type="match status" value="1"/>
</dbReference>
<dbReference type="SUPFAM" id="SSF52058">
    <property type="entry name" value="L domain-like"/>
    <property type="match status" value="1"/>
</dbReference>
<dbReference type="FunFam" id="3.80.10.10:FF:000129">
    <property type="entry name" value="Leucine-rich repeat receptor-like kinase"/>
    <property type="match status" value="1"/>
</dbReference>
<dbReference type="Gene3D" id="3.80.10.10">
    <property type="entry name" value="Ribonuclease Inhibitor"/>
    <property type="match status" value="2"/>
</dbReference>
<keyword evidence="3" id="KW-0812">Transmembrane</keyword>
<dbReference type="RefSeq" id="WP_254090146.1">
    <property type="nucleotide sequence ID" value="NZ_JAHESC010000012.1"/>
</dbReference>
<dbReference type="Proteomes" id="UP001319180">
    <property type="component" value="Unassembled WGS sequence"/>
</dbReference>
<feature type="chain" id="PRO_5042840008" description="Disease resistance R13L4/SHOC-2-like LRR domain-containing protein" evidence="10">
    <location>
        <begin position="22"/>
        <end position="1501"/>
    </location>
</feature>
<protein>
    <recommendedName>
        <fullName evidence="11">Disease resistance R13L4/SHOC-2-like LRR domain-containing protein</fullName>
    </recommendedName>
</protein>
<dbReference type="GO" id="GO:0016020">
    <property type="term" value="C:membrane"/>
    <property type="evidence" value="ECO:0007669"/>
    <property type="project" value="UniProtKB-SubCell"/>
</dbReference>
<comment type="caution">
    <text evidence="12">The sequence shown here is derived from an EMBL/GenBank/DDBJ whole genome shotgun (WGS) entry which is preliminary data.</text>
</comment>
<sequence>MRTIFRFFFLAGLFFSTSSGAQTNVVPDAVELAALKQFYTSLGGDSWTKRSNWPTLATWPATATAATMGTWQGVIVQNGDITSLSFNAANLVGELPAELGDLKQLKTLRLDANKLSGSIPVSLGDLSALTVLNLAGNLLTGELPSTLGNLTNLTQLAVWKNRLSGEIPASLSALTQLTILYIHQNQFYGKLPPLVGCRNLKYFHAYSNYFQEGIPDSYSEFSELIEFLVYNNDLSGEFPSLENWPKLTQLLIYDNNFSGAFPSTVDQCPELVKLQARNNAFTSIPNSILSCTKLTTLDFRDNALTSMPVFTPSNFNTAQLTLSISNNYLGFDKLEPLFIAGTTTSIFKSLLYSPQKVNDLVSRVDVPANGALELAASPKGVNGTVAWEKKGAAGTWVAATGDTDNSNQTYSVPNVTVPVAGFYRWTITHPTLPLTLKSGEIEVRITDAVKASTQAIPVYNGLISAVRWRTSKAYGAEGVDLTGMYIYEYDDKYQVLDASWADVNNTLNTYSMSGNKYRISGMAYDANGNIQSLHRYNEAAQEQHKFAYTYDPNKKNRLMSVSGYTNAFTYDAVGRMTGADKETGEDQYIDYDITGKVVAVYTSDQKRPEDKKVEYRYDDRGFRLAKINYPDNRTTWYIRDASGNVLSTYEQEGIPGSGNMSALVKTEIPVYGAGKLGTYYPKQDGSMCYEMTDHLGNVRALVRENVVTYTATMEDSGEESIHNPRVEELQYFLNLQETQKEDRFMNHTSPSATTVADPKMSAYLYWTGATEQSMGPAIALAVSPGDTVTAEAYVRYHIKESYGNGLQLMLLPSLLGASFSFTGGFDGMTTTRTTQLFDQALIAGNWAGKAVGTDQPAAYLNYIVFDASMNNIGSDRVPIPEEAGFFTGEEIIPNMHARVNMNEPVIVPAGGKYIYVWVSNESPGTEVWFDDFSVTHTAAYVSESTDYGVWGDVLRTTSSEDMTPRESITKGMKGQYAFTGNAQNQASGNMHGTVMGATQTADRDGNANQAYKFDGVDDYIGLAGSANDLSFIQNTGVFTITAFIKLSDLSARSAIIGSSNTVSRKGFTFAYETFGNEYGERALRFSSSTGESGGLNLGAGNDFAISDLSWHHVAVVGDGKSFYFYLDGVRDGQSTPITAYSTGASSYDAVIGATRNSSTGVLLPMHGSVDEVFVFDKALSDSEIRLLAAGASAEDIDEVLKPVNKRYRHGYQGQFAEHDEETGWNHFEMREYDPIIGRWLVPDPQDVHWSPYLAMNNNPVNSVDPTGGCETGNCPDPEIGTVQDGQIMTAHGWVTLVDIDFTAVDKALPKDISLFTPEGFESFRSDLNMLLSQFFEENPNYGVVIWGDGTFGGGGQVLQGRDWKVGMKVEHIKLGEVSELLSFFERTTLNKGSIDNTTLTVNNLDLSAKIDNIVNAVLKVDGAAEALYNSLKEHADKLAEKEAFRRWTEVEEGQWVSEEVTGITMERAKKMNLEDSVSKTVVDGLKQQDSIIKAFKQRTKQ</sequence>
<dbReference type="InterPro" id="IPR022385">
    <property type="entry name" value="Rhs_assc_core"/>
</dbReference>
<evidence type="ECO:0000259" key="11">
    <source>
        <dbReference type="Pfam" id="PF23598"/>
    </source>
</evidence>
<dbReference type="FunFam" id="3.80.10.10:FF:000041">
    <property type="entry name" value="LRR receptor-like serine/threonine-protein kinase ERECTA"/>
    <property type="match status" value="1"/>
</dbReference>
<dbReference type="EMBL" id="JAHESC010000012">
    <property type="protein sequence ID" value="MBT1686910.1"/>
    <property type="molecule type" value="Genomic_DNA"/>
</dbReference>
<comment type="subcellular location">
    <subcellularLocation>
        <location evidence="1">Membrane</location>
        <topology evidence="1">Single-pass membrane protein</topology>
    </subcellularLocation>
</comment>
<gene>
    <name evidence="12" type="ORF">KK078_10095</name>
</gene>
<keyword evidence="4 10" id="KW-0732">Signal</keyword>
<dbReference type="PANTHER" id="PTHR27000">
    <property type="entry name" value="LEUCINE-RICH REPEAT RECEPTOR-LIKE PROTEIN KINASE FAMILY PROTEIN-RELATED"/>
    <property type="match status" value="1"/>
</dbReference>
<dbReference type="Pfam" id="PF23598">
    <property type="entry name" value="LRR_14"/>
    <property type="match status" value="1"/>
</dbReference>
<dbReference type="InterPro" id="IPR013320">
    <property type="entry name" value="ConA-like_dom_sf"/>
</dbReference>
<dbReference type="InterPro" id="IPR055414">
    <property type="entry name" value="LRR_R13L4/SHOC2-like"/>
</dbReference>
<dbReference type="NCBIfam" id="TIGR03696">
    <property type="entry name" value="Rhs_assc_core"/>
    <property type="match status" value="1"/>
</dbReference>
<feature type="signal peptide" evidence="10">
    <location>
        <begin position="1"/>
        <end position="21"/>
    </location>
</feature>
<keyword evidence="9" id="KW-0325">Glycoprotein</keyword>
<dbReference type="InterPro" id="IPR032675">
    <property type="entry name" value="LRR_dom_sf"/>
</dbReference>
<evidence type="ECO:0000256" key="7">
    <source>
        <dbReference type="ARBA" id="ARBA00023136"/>
    </source>
</evidence>
<dbReference type="Pfam" id="PF13385">
    <property type="entry name" value="Laminin_G_3"/>
    <property type="match status" value="1"/>
</dbReference>
<dbReference type="Gene3D" id="2.180.10.10">
    <property type="entry name" value="RHS repeat-associated core"/>
    <property type="match status" value="1"/>
</dbReference>
<dbReference type="PANTHER" id="PTHR27000:SF642">
    <property type="entry name" value="INACTIVE LEUCINE-RICH REPEAT RECEPTOR KINASE XIAO-RELATED"/>
    <property type="match status" value="1"/>
</dbReference>
<keyword evidence="5" id="KW-0677">Repeat</keyword>
<feature type="domain" description="Disease resistance R13L4/SHOC-2-like LRR" evidence="11">
    <location>
        <begin position="94"/>
        <end position="253"/>
    </location>
</feature>
<dbReference type="GO" id="GO:0004553">
    <property type="term" value="F:hydrolase activity, hydrolyzing O-glycosyl compounds"/>
    <property type="evidence" value="ECO:0007669"/>
    <property type="project" value="UniProtKB-ARBA"/>
</dbReference>
<dbReference type="SUPFAM" id="SSF49899">
    <property type="entry name" value="Concanavalin A-like lectins/glucanases"/>
    <property type="match status" value="1"/>
</dbReference>
<evidence type="ECO:0000256" key="6">
    <source>
        <dbReference type="ARBA" id="ARBA00022989"/>
    </source>
</evidence>
<evidence type="ECO:0000313" key="13">
    <source>
        <dbReference type="Proteomes" id="UP001319180"/>
    </source>
</evidence>
<keyword evidence="7" id="KW-0472">Membrane</keyword>
<name>A0AAP2DA81_9BACT</name>
<keyword evidence="6" id="KW-1133">Transmembrane helix</keyword>
<keyword evidence="13" id="KW-1185">Reference proteome</keyword>
<evidence type="ECO:0000256" key="2">
    <source>
        <dbReference type="ARBA" id="ARBA00022614"/>
    </source>
</evidence>
<evidence type="ECO:0000256" key="1">
    <source>
        <dbReference type="ARBA" id="ARBA00004167"/>
    </source>
</evidence>
<reference evidence="12 13" key="1">
    <citation type="submission" date="2021-05" db="EMBL/GenBank/DDBJ databases">
        <title>A Polyphasic approach of four new species of the genus Ohtaekwangia: Ohtaekwangia histidinii sp. nov., Ohtaekwangia cretensis sp. nov., Ohtaekwangia indiensis sp. nov., Ohtaekwangia reichenbachii sp. nov. from diverse environment.</title>
        <authorList>
            <person name="Octaviana S."/>
        </authorList>
    </citation>
    <scope>NUCLEOTIDE SEQUENCE [LARGE SCALE GENOMIC DNA]</scope>
    <source>
        <strain evidence="12 13">PWU37</strain>
    </source>
</reference>
<evidence type="ECO:0000256" key="4">
    <source>
        <dbReference type="ARBA" id="ARBA00022729"/>
    </source>
</evidence>
<keyword evidence="2" id="KW-0433">Leucine-rich repeat</keyword>
<accession>A0AAP2DA81</accession>
<evidence type="ECO:0000256" key="8">
    <source>
        <dbReference type="ARBA" id="ARBA00023170"/>
    </source>
</evidence>
<evidence type="ECO:0000256" key="3">
    <source>
        <dbReference type="ARBA" id="ARBA00022692"/>
    </source>
</evidence>
<evidence type="ECO:0000256" key="5">
    <source>
        <dbReference type="ARBA" id="ARBA00022737"/>
    </source>
</evidence>
<evidence type="ECO:0000256" key="9">
    <source>
        <dbReference type="ARBA" id="ARBA00023180"/>
    </source>
</evidence>
<dbReference type="GO" id="GO:0005975">
    <property type="term" value="P:carbohydrate metabolic process"/>
    <property type="evidence" value="ECO:0007669"/>
    <property type="project" value="UniProtKB-ARBA"/>
</dbReference>
<evidence type="ECO:0000313" key="12">
    <source>
        <dbReference type="EMBL" id="MBT1686910.1"/>
    </source>
</evidence>
<evidence type="ECO:0000256" key="10">
    <source>
        <dbReference type="SAM" id="SignalP"/>
    </source>
</evidence>